<comment type="catalytic activity">
    <reaction evidence="1 5 6">
        <text>[protein]-peptidylproline (omega=180) = [protein]-peptidylproline (omega=0)</text>
        <dbReference type="Rhea" id="RHEA:16237"/>
        <dbReference type="Rhea" id="RHEA-COMP:10747"/>
        <dbReference type="Rhea" id="RHEA-COMP:10748"/>
        <dbReference type="ChEBI" id="CHEBI:83833"/>
        <dbReference type="ChEBI" id="CHEBI:83834"/>
        <dbReference type="EC" id="5.2.1.8"/>
    </reaction>
</comment>
<dbReference type="AlphaFoldDB" id="A0A1S1Z1I5"/>
<organism evidence="8 9">
    <name type="scientific">Flammeovirga pacifica</name>
    <dbReference type="NCBI Taxonomy" id="915059"/>
    <lineage>
        <taxon>Bacteria</taxon>
        <taxon>Pseudomonadati</taxon>
        <taxon>Bacteroidota</taxon>
        <taxon>Cytophagia</taxon>
        <taxon>Cytophagales</taxon>
        <taxon>Flammeovirgaceae</taxon>
        <taxon>Flammeovirga</taxon>
    </lineage>
</organism>
<dbReference type="PANTHER" id="PTHR43811">
    <property type="entry name" value="FKBP-TYPE PEPTIDYL-PROLYL CIS-TRANS ISOMERASE FKPA"/>
    <property type="match status" value="1"/>
</dbReference>
<dbReference type="OrthoDB" id="9814548at2"/>
<comment type="similarity">
    <text evidence="2 6">Belongs to the FKBP-type PPIase family.</text>
</comment>
<dbReference type="PROSITE" id="PS51257">
    <property type="entry name" value="PROKAR_LIPOPROTEIN"/>
    <property type="match status" value="1"/>
</dbReference>
<accession>A0A1S1Z1I5</accession>
<dbReference type="PROSITE" id="PS50059">
    <property type="entry name" value="FKBP_PPIASE"/>
    <property type="match status" value="1"/>
</dbReference>
<protein>
    <recommendedName>
        <fullName evidence="6">Peptidyl-prolyl cis-trans isomerase</fullName>
        <ecNumber evidence="6">5.2.1.8</ecNumber>
    </recommendedName>
</protein>
<reference evidence="8 9" key="1">
    <citation type="journal article" date="2012" name="Int. J. Syst. Evol. Microbiol.">
        <title>Flammeovirga pacifica sp. nov., isolated from deep-sea sediment.</title>
        <authorList>
            <person name="Xu H."/>
            <person name="Fu Y."/>
            <person name="Yang N."/>
            <person name="Ding Z."/>
            <person name="Lai Q."/>
            <person name="Zeng R."/>
        </authorList>
    </citation>
    <scope>NUCLEOTIDE SEQUENCE [LARGE SCALE GENOMIC DNA]</scope>
    <source>
        <strain evidence="9">DSM 24597 / LMG 26175 / WPAGA1</strain>
    </source>
</reference>
<dbReference type="STRING" id="915059.NH26_12480"/>
<sequence length="303" mass="33338">MQITKKIAVGILMLGAVACTKKTQSGREFDVVENGNGVKPIENNVIEFKFKISDDKDSTLFENSMMGRGEYEMFVIPPDSVFKKAIAEGQQIDPIIEMLMMAHEGDSTQMTIVAKDFFGKMLPPFVKDSLDVVTVGLRLSRVFDNREDYTQVKEAEAEEDAKAQIAIDDKLIQDYLSKNNINGVQKTESGLYYVITQEGKGPQPQNGDNVEVHYTGTLLDGSKFDSSLDRGQPLPFVLGQGRVIKGWDEGIALLNKGAKATLYVPSPLAYGQRAMGAQIPANSVLKFDVELVNFSSPEAPNTK</sequence>
<evidence type="ECO:0000256" key="5">
    <source>
        <dbReference type="PROSITE-ProRule" id="PRU00277"/>
    </source>
</evidence>
<dbReference type="GO" id="GO:0003755">
    <property type="term" value="F:peptidyl-prolyl cis-trans isomerase activity"/>
    <property type="evidence" value="ECO:0007669"/>
    <property type="project" value="UniProtKB-UniRule"/>
</dbReference>
<dbReference type="InterPro" id="IPR046357">
    <property type="entry name" value="PPIase_dom_sf"/>
</dbReference>
<dbReference type="SUPFAM" id="SSF54534">
    <property type="entry name" value="FKBP-like"/>
    <property type="match status" value="1"/>
</dbReference>
<evidence type="ECO:0000256" key="1">
    <source>
        <dbReference type="ARBA" id="ARBA00000971"/>
    </source>
</evidence>
<evidence type="ECO:0000313" key="8">
    <source>
        <dbReference type="EMBL" id="OHX67101.1"/>
    </source>
</evidence>
<evidence type="ECO:0000256" key="2">
    <source>
        <dbReference type="ARBA" id="ARBA00006577"/>
    </source>
</evidence>
<feature type="domain" description="PPIase FKBP-type" evidence="7">
    <location>
        <begin position="207"/>
        <end position="295"/>
    </location>
</feature>
<dbReference type="EC" id="5.2.1.8" evidence="6"/>
<gene>
    <name evidence="8" type="ORF">NH26_12480</name>
</gene>
<keyword evidence="4 5" id="KW-0413">Isomerase</keyword>
<evidence type="ECO:0000256" key="4">
    <source>
        <dbReference type="ARBA" id="ARBA00023235"/>
    </source>
</evidence>
<dbReference type="EMBL" id="JRYR02000001">
    <property type="protein sequence ID" value="OHX67101.1"/>
    <property type="molecule type" value="Genomic_DNA"/>
</dbReference>
<dbReference type="RefSeq" id="WP_052432253.1">
    <property type="nucleotide sequence ID" value="NZ_JRYR02000001.1"/>
</dbReference>
<name>A0A1S1Z1I5_FLAPC</name>
<dbReference type="Pfam" id="PF00254">
    <property type="entry name" value="FKBP_C"/>
    <property type="match status" value="1"/>
</dbReference>
<dbReference type="PANTHER" id="PTHR43811:SF19">
    <property type="entry name" value="39 KDA FK506-BINDING NUCLEAR PROTEIN"/>
    <property type="match status" value="1"/>
</dbReference>
<evidence type="ECO:0000256" key="6">
    <source>
        <dbReference type="RuleBase" id="RU003915"/>
    </source>
</evidence>
<dbReference type="Gene3D" id="3.10.50.40">
    <property type="match status" value="1"/>
</dbReference>
<evidence type="ECO:0000256" key="3">
    <source>
        <dbReference type="ARBA" id="ARBA00023110"/>
    </source>
</evidence>
<evidence type="ECO:0000313" key="9">
    <source>
        <dbReference type="Proteomes" id="UP000179797"/>
    </source>
</evidence>
<keyword evidence="3 5" id="KW-0697">Rotamase</keyword>
<evidence type="ECO:0000259" key="7">
    <source>
        <dbReference type="PROSITE" id="PS50059"/>
    </source>
</evidence>
<comment type="caution">
    <text evidence="8">The sequence shown here is derived from an EMBL/GenBank/DDBJ whole genome shotgun (WGS) entry which is preliminary data.</text>
</comment>
<dbReference type="FunFam" id="3.10.50.40:FF:000006">
    <property type="entry name" value="Peptidyl-prolyl cis-trans isomerase"/>
    <property type="match status" value="1"/>
</dbReference>
<proteinExistence type="inferred from homology"/>
<dbReference type="Proteomes" id="UP000179797">
    <property type="component" value="Unassembled WGS sequence"/>
</dbReference>
<keyword evidence="9" id="KW-1185">Reference proteome</keyword>
<dbReference type="InterPro" id="IPR001179">
    <property type="entry name" value="PPIase_FKBP_dom"/>
</dbReference>